<sequence>MRLPSGACSSPSLTSISSHPSYSKTLQGARDIAGFQKMWPTLFWRLMLILVSKGSMEAGEEQLVMLSEEVDCSAQSVLRSVEGSISLKAFFIDVSGKFDAGRQGPNSPSLNPTTLTSNLNKRAYISTCTLPVPERVFEWRSTV</sequence>
<proteinExistence type="predicted"/>
<keyword evidence="2" id="KW-1185">Reference proteome</keyword>
<dbReference type="AlphaFoldDB" id="A0A8H5LRT4"/>
<comment type="caution">
    <text evidence="1">The sequence shown here is derived from an EMBL/GenBank/DDBJ whole genome shotgun (WGS) entry which is preliminary data.</text>
</comment>
<gene>
    <name evidence="1" type="ORF">D9758_003834</name>
</gene>
<protein>
    <submittedName>
        <fullName evidence="1">Uncharacterized protein</fullName>
    </submittedName>
</protein>
<name>A0A8H5LRT4_9AGAR</name>
<evidence type="ECO:0000313" key="2">
    <source>
        <dbReference type="Proteomes" id="UP000559256"/>
    </source>
</evidence>
<dbReference type="EMBL" id="JAACJM010000020">
    <property type="protein sequence ID" value="KAF5367148.1"/>
    <property type="molecule type" value="Genomic_DNA"/>
</dbReference>
<accession>A0A8H5LRT4</accession>
<organism evidence="1 2">
    <name type="scientific">Tetrapyrgos nigripes</name>
    <dbReference type="NCBI Taxonomy" id="182062"/>
    <lineage>
        <taxon>Eukaryota</taxon>
        <taxon>Fungi</taxon>
        <taxon>Dikarya</taxon>
        <taxon>Basidiomycota</taxon>
        <taxon>Agaricomycotina</taxon>
        <taxon>Agaricomycetes</taxon>
        <taxon>Agaricomycetidae</taxon>
        <taxon>Agaricales</taxon>
        <taxon>Marasmiineae</taxon>
        <taxon>Marasmiaceae</taxon>
        <taxon>Tetrapyrgos</taxon>
    </lineage>
</organism>
<evidence type="ECO:0000313" key="1">
    <source>
        <dbReference type="EMBL" id="KAF5367148.1"/>
    </source>
</evidence>
<dbReference type="Proteomes" id="UP000559256">
    <property type="component" value="Unassembled WGS sequence"/>
</dbReference>
<reference evidence="1 2" key="1">
    <citation type="journal article" date="2020" name="ISME J.">
        <title>Uncovering the hidden diversity of litter-decomposition mechanisms in mushroom-forming fungi.</title>
        <authorList>
            <person name="Floudas D."/>
            <person name="Bentzer J."/>
            <person name="Ahren D."/>
            <person name="Johansson T."/>
            <person name="Persson P."/>
            <person name="Tunlid A."/>
        </authorList>
    </citation>
    <scope>NUCLEOTIDE SEQUENCE [LARGE SCALE GENOMIC DNA]</scope>
    <source>
        <strain evidence="1 2">CBS 291.85</strain>
    </source>
</reference>